<accession>A0ACC2SZF3</accession>
<dbReference type="Proteomes" id="UP001165960">
    <property type="component" value="Unassembled WGS sequence"/>
</dbReference>
<evidence type="ECO:0000313" key="1">
    <source>
        <dbReference type="EMBL" id="KAJ9067774.1"/>
    </source>
</evidence>
<comment type="caution">
    <text evidence="1">The sequence shown here is derived from an EMBL/GenBank/DDBJ whole genome shotgun (WGS) entry which is preliminary data.</text>
</comment>
<proteinExistence type="predicted"/>
<evidence type="ECO:0000313" key="2">
    <source>
        <dbReference type="Proteomes" id="UP001165960"/>
    </source>
</evidence>
<protein>
    <submittedName>
        <fullName evidence="1">Uncharacterized protein</fullName>
    </submittedName>
</protein>
<organism evidence="1 2">
    <name type="scientific">Entomophthora muscae</name>
    <dbReference type="NCBI Taxonomy" id="34485"/>
    <lineage>
        <taxon>Eukaryota</taxon>
        <taxon>Fungi</taxon>
        <taxon>Fungi incertae sedis</taxon>
        <taxon>Zoopagomycota</taxon>
        <taxon>Entomophthoromycotina</taxon>
        <taxon>Entomophthoromycetes</taxon>
        <taxon>Entomophthorales</taxon>
        <taxon>Entomophthoraceae</taxon>
        <taxon>Entomophthora</taxon>
    </lineage>
</organism>
<name>A0ACC2SZF3_9FUNG</name>
<sequence length="88" mass="9960">MHGGDARLAIEKVLEEFAVMQDKYKLLENHSPLLGNDNSYKPVPGYDQGHTLGTGNQEPHRYVPKGKKNSMSRREAVWSFFLLNDSLS</sequence>
<dbReference type="EMBL" id="QTSX02003876">
    <property type="protein sequence ID" value="KAJ9067774.1"/>
    <property type="molecule type" value="Genomic_DNA"/>
</dbReference>
<reference evidence="1" key="1">
    <citation type="submission" date="2022-04" db="EMBL/GenBank/DDBJ databases">
        <title>Genome of the entomopathogenic fungus Entomophthora muscae.</title>
        <authorList>
            <person name="Elya C."/>
            <person name="Lovett B.R."/>
            <person name="Lee E."/>
            <person name="Macias A.M."/>
            <person name="Hajek A.E."/>
            <person name="De Bivort B.L."/>
            <person name="Kasson M.T."/>
            <person name="De Fine Licht H.H."/>
            <person name="Stajich J.E."/>
        </authorList>
    </citation>
    <scope>NUCLEOTIDE SEQUENCE</scope>
    <source>
        <strain evidence="1">Berkeley</strain>
    </source>
</reference>
<keyword evidence="2" id="KW-1185">Reference proteome</keyword>
<gene>
    <name evidence="1" type="ORF">DSO57_1035802</name>
</gene>